<keyword evidence="1" id="KW-1133">Transmembrane helix</keyword>
<feature type="transmembrane region" description="Helical" evidence="1">
    <location>
        <begin position="41"/>
        <end position="63"/>
    </location>
</feature>
<evidence type="ECO:0000256" key="1">
    <source>
        <dbReference type="SAM" id="Phobius"/>
    </source>
</evidence>
<evidence type="ECO:0000313" key="4">
    <source>
        <dbReference type="WBParaSite" id="MBELARI_LOCUS14415"/>
    </source>
</evidence>
<dbReference type="WBParaSite" id="MBELARI_LOCUS14415">
    <property type="protein sequence ID" value="MBELARI_LOCUS14415"/>
    <property type="gene ID" value="MBELARI_LOCUS14415"/>
</dbReference>
<sequence length="147" mass="16932">MKSKIVFFFALFNEALAVQEFVAEAFSSFDFDHKHSPSIKLLLFVLFGFLSTFVFLIVIIFIFRGVMNWMGYNNNNSRRYELPFHNPVVVQPEEIQGQEMKKDSYQNILVHSELIKMQAGGTESPLSPFGMTKVERRELARLLAGSE</sequence>
<organism evidence="3 4">
    <name type="scientific">Mesorhabditis belari</name>
    <dbReference type="NCBI Taxonomy" id="2138241"/>
    <lineage>
        <taxon>Eukaryota</taxon>
        <taxon>Metazoa</taxon>
        <taxon>Ecdysozoa</taxon>
        <taxon>Nematoda</taxon>
        <taxon>Chromadorea</taxon>
        <taxon>Rhabditida</taxon>
        <taxon>Rhabditina</taxon>
        <taxon>Rhabditomorpha</taxon>
        <taxon>Rhabditoidea</taxon>
        <taxon>Rhabditidae</taxon>
        <taxon>Mesorhabditinae</taxon>
        <taxon>Mesorhabditis</taxon>
    </lineage>
</organism>
<feature type="signal peptide" evidence="2">
    <location>
        <begin position="1"/>
        <end position="17"/>
    </location>
</feature>
<evidence type="ECO:0000256" key="2">
    <source>
        <dbReference type="SAM" id="SignalP"/>
    </source>
</evidence>
<reference evidence="4" key="1">
    <citation type="submission" date="2024-02" db="UniProtKB">
        <authorList>
            <consortium name="WormBaseParasite"/>
        </authorList>
    </citation>
    <scope>IDENTIFICATION</scope>
</reference>
<accession>A0AAF3EK88</accession>
<keyword evidence="2" id="KW-0732">Signal</keyword>
<feature type="chain" id="PRO_5041955790" evidence="2">
    <location>
        <begin position="18"/>
        <end position="147"/>
    </location>
</feature>
<proteinExistence type="predicted"/>
<dbReference type="Proteomes" id="UP000887575">
    <property type="component" value="Unassembled WGS sequence"/>
</dbReference>
<keyword evidence="1" id="KW-0812">Transmembrane</keyword>
<name>A0AAF3EK88_9BILA</name>
<keyword evidence="3" id="KW-1185">Reference proteome</keyword>
<protein>
    <submittedName>
        <fullName evidence="4">Uncharacterized protein</fullName>
    </submittedName>
</protein>
<dbReference type="AlphaFoldDB" id="A0AAF3EK88"/>
<keyword evidence="1" id="KW-0472">Membrane</keyword>
<evidence type="ECO:0000313" key="3">
    <source>
        <dbReference type="Proteomes" id="UP000887575"/>
    </source>
</evidence>